<accession>A0A401UCV3</accession>
<protein>
    <submittedName>
        <fullName evidence="2">Crp/Fnr family transcriptional regulator</fullName>
    </submittedName>
</protein>
<sequence>MFSGLHQLVSQFVDFNSSERVLFENAFTFRQIPKKFKLVSKGEISSELYFINKGLIRLYYTKGAEEITGFIFSENLFASSYDSFLRRAPGIQTLESLEECDLLVITYDKLEELYQTLPKVNVLIRKIAEQRFINTQQVLSSFLLESPEERYKRFEQQHKDLLQRVPQNIIASYLGITPVSLSRIRKRMHGT</sequence>
<feature type="domain" description="Cyclic nucleotide-binding" evidence="1">
    <location>
        <begin position="11"/>
        <end position="113"/>
    </location>
</feature>
<comment type="caution">
    <text evidence="2">The sequence shown here is derived from an EMBL/GenBank/DDBJ whole genome shotgun (WGS) entry which is preliminary data.</text>
</comment>
<dbReference type="InterPro" id="IPR014710">
    <property type="entry name" value="RmlC-like_jellyroll"/>
</dbReference>
<dbReference type="InterPro" id="IPR000595">
    <property type="entry name" value="cNMP-bd_dom"/>
</dbReference>
<keyword evidence="3" id="KW-1185">Reference proteome</keyword>
<dbReference type="SUPFAM" id="SSF51206">
    <property type="entry name" value="cAMP-binding domain-like"/>
    <property type="match status" value="1"/>
</dbReference>
<dbReference type="Gene3D" id="2.60.120.10">
    <property type="entry name" value="Jelly Rolls"/>
    <property type="match status" value="1"/>
</dbReference>
<dbReference type="OrthoDB" id="663011at2"/>
<name>A0A401UCV3_9BACT</name>
<dbReference type="Pfam" id="PF00027">
    <property type="entry name" value="cNMP_binding"/>
    <property type="match status" value="1"/>
</dbReference>
<dbReference type="EMBL" id="BHXQ01000005">
    <property type="protein sequence ID" value="GCC52728.1"/>
    <property type="molecule type" value="Genomic_DNA"/>
</dbReference>
<evidence type="ECO:0000259" key="1">
    <source>
        <dbReference type="PROSITE" id="PS50042"/>
    </source>
</evidence>
<organism evidence="2 3">
    <name type="scientific">Chryseotalea sanaruensis</name>
    <dbReference type="NCBI Taxonomy" id="2482724"/>
    <lineage>
        <taxon>Bacteria</taxon>
        <taxon>Pseudomonadati</taxon>
        <taxon>Bacteroidota</taxon>
        <taxon>Cytophagia</taxon>
        <taxon>Cytophagales</taxon>
        <taxon>Chryseotaleaceae</taxon>
        <taxon>Chryseotalea</taxon>
    </lineage>
</organism>
<proteinExistence type="predicted"/>
<dbReference type="AlphaFoldDB" id="A0A401UCV3"/>
<dbReference type="Proteomes" id="UP000288227">
    <property type="component" value="Unassembled WGS sequence"/>
</dbReference>
<dbReference type="CDD" id="cd00038">
    <property type="entry name" value="CAP_ED"/>
    <property type="match status" value="1"/>
</dbReference>
<dbReference type="InterPro" id="IPR018490">
    <property type="entry name" value="cNMP-bd_dom_sf"/>
</dbReference>
<reference evidence="2 3" key="1">
    <citation type="submission" date="2018-11" db="EMBL/GenBank/DDBJ databases">
        <title>Chryseotalea sanarue gen. nov., sp., nov., a member of the family Cytophagaceae, isolated from a brackish lake in Hamamatsu Japan.</title>
        <authorList>
            <person name="Maejima Y."/>
            <person name="Iino T."/>
            <person name="Muraguchi Y."/>
            <person name="Fukuda K."/>
            <person name="Ohkuma M."/>
            <person name="Moriuchi R."/>
            <person name="Dohra H."/>
            <person name="Kimbara K."/>
            <person name="Shintani M."/>
        </authorList>
    </citation>
    <scope>NUCLEOTIDE SEQUENCE [LARGE SCALE GENOMIC DNA]</scope>
    <source>
        <strain evidence="2 3">Ys</strain>
    </source>
</reference>
<evidence type="ECO:0000313" key="3">
    <source>
        <dbReference type="Proteomes" id="UP000288227"/>
    </source>
</evidence>
<dbReference type="RefSeq" id="WP_127123379.1">
    <property type="nucleotide sequence ID" value="NZ_BHXQ01000005.1"/>
</dbReference>
<evidence type="ECO:0000313" key="2">
    <source>
        <dbReference type="EMBL" id="GCC52728.1"/>
    </source>
</evidence>
<gene>
    <name evidence="2" type="ORF">SanaruYs_29660</name>
</gene>
<dbReference type="PROSITE" id="PS50042">
    <property type="entry name" value="CNMP_BINDING_3"/>
    <property type="match status" value="1"/>
</dbReference>